<reference evidence="3 4" key="1">
    <citation type="submission" date="2024-01" db="EMBL/GenBank/DDBJ databases">
        <title>The genome of the rayed Mediterranean limpet Patella caerulea (Linnaeus, 1758).</title>
        <authorList>
            <person name="Anh-Thu Weber A."/>
            <person name="Halstead-Nussloch G."/>
        </authorList>
    </citation>
    <scope>NUCLEOTIDE SEQUENCE [LARGE SCALE GENOMIC DNA]</scope>
    <source>
        <strain evidence="3">AATW-2023a</strain>
        <tissue evidence="3">Whole specimen</tissue>
    </source>
</reference>
<dbReference type="AlphaFoldDB" id="A0AAN8JS49"/>
<gene>
    <name evidence="3" type="ORF">SNE40_009407</name>
</gene>
<organism evidence="3 4">
    <name type="scientific">Patella caerulea</name>
    <name type="common">Rayed Mediterranean limpet</name>
    <dbReference type="NCBI Taxonomy" id="87958"/>
    <lineage>
        <taxon>Eukaryota</taxon>
        <taxon>Metazoa</taxon>
        <taxon>Spiralia</taxon>
        <taxon>Lophotrochozoa</taxon>
        <taxon>Mollusca</taxon>
        <taxon>Gastropoda</taxon>
        <taxon>Patellogastropoda</taxon>
        <taxon>Patelloidea</taxon>
        <taxon>Patellidae</taxon>
        <taxon>Patella</taxon>
    </lineage>
</organism>
<dbReference type="GO" id="GO:0019216">
    <property type="term" value="P:regulation of lipid metabolic process"/>
    <property type="evidence" value="ECO:0007669"/>
    <property type="project" value="TreeGrafter"/>
</dbReference>
<comment type="similarity">
    <text evidence="1">Belongs to the OPA3 family.</text>
</comment>
<evidence type="ECO:0000313" key="3">
    <source>
        <dbReference type="EMBL" id="KAK6181581.1"/>
    </source>
</evidence>
<dbReference type="GO" id="GO:0005739">
    <property type="term" value="C:mitochondrion"/>
    <property type="evidence" value="ECO:0007669"/>
    <property type="project" value="TreeGrafter"/>
</dbReference>
<accession>A0AAN8JS49</accession>
<evidence type="ECO:0000256" key="1">
    <source>
        <dbReference type="ARBA" id="ARBA00007584"/>
    </source>
</evidence>
<name>A0AAN8JS49_PATCE</name>
<evidence type="ECO:0000313" key="4">
    <source>
        <dbReference type="Proteomes" id="UP001347796"/>
    </source>
</evidence>
<protein>
    <recommendedName>
        <fullName evidence="5">OPA3-like protein</fullName>
    </recommendedName>
</protein>
<evidence type="ECO:0008006" key="5">
    <source>
        <dbReference type="Google" id="ProtNLM"/>
    </source>
</evidence>
<proteinExistence type="inferred from homology"/>
<dbReference type="PANTHER" id="PTHR12499">
    <property type="entry name" value="OPTIC ATROPHY 3 PROTEIN OPA3"/>
    <property type="match status" value="1"/>
</dbReference>
<dbReference type="InterPro" id="IPR010754">
    <property type="entry name" value="OPA3-like"/>
</dbReference>
<keyword evidence="4" id="KW-1185">Reference proteome</keyword>
<sequence>MVGAFPIVKLGYLALKQISKPIANALKSRAKSSPFFRNYVCMPPAQIYHWMDVNVRLKLMGLGKAKHVDKLSDSMAIELGAEMLGEFILFTSASIILYMEYSRSAAKEELKEQAMLQKDLELERRLQELGLISEMQDAKIRELERIVGDLDSRNLSLASKLFGKSN</sequence>
<keyword evidence="2" id="KW-0175">Coiled coil</keyword>
<dbReference type="Pfam" id="PF07047">
    <property type="entry name" value="OPA3"/>
    <property type="match status" value="1"/>
</dbReference>
<comment type="caution">
    <text evidence="3">The sequence shown here is derived from an EMBL/GenBank/DDBJ whole genome shotgun (WGS) entry which is preliminary data.</text>
</comment>
<dbReference type="EMBL" id="JAZGQO010000007">
    <property type="protein sequence ID" value="KAK6181581.1"/>
    <property type="molecule type" value="Genomic_DNA"/>
</dbReference>
<evidence type="ECO:0000256" key="2">
    <source>
        <dbReference type="ARBA" id="ARBA00023054"/>
    </source>
</evidence>
<dbReference type="Proteomes" id="UP001347796">
    <property type="component" value="Unassembled WGS sequence"/>
</dbReference>
<dbReference type="PANTHER" id="PTHR12499:SF0">
    <property type="entry name" value="OPTIC ATROPHY 3 PROTEIN"/>
    <property type="match status" value="1"/>
</dbReference>